<dbReference type="RefSeq" id="XP_073392015.1">
    <property type="nucleotide sequence ID" value="XM_073535914.1"/>
</dbReference>
<accession>A0A7I4EFU5</accession>
<sequence length="162" mass="18300">MARALLCCFKPSSFVVSQRGEHGANFWNQRASICDCTLQVSSTACWNRLVISNRLQVEKVTDFKVSGSRLGNIHRRFAHSGHGSTADNQIIDIEAKIREVETYEDDEEIKGQRVEKVFKSQFERLAKAMATNDDESAERILQELALDSILSHSSANNRSRHC</sequence>
<dbReference type="AlphaFoldDB" id="A0A7I4EFU5"/>
<dbReference type="InParanoid" id="A0A7I4EFU5"/>
<dbReference type="Proteomes" id="UP000006727">
    <property type="component" value="Chromosome 8"/>
</dbReference>
<dbReference type="Gramene" id="Pp3c8_12750V3.2">
    <property type="protein sequence ID" value="Pp3c8_12750V3.2"/>
    <property type="gene ID" value="Pp3c8_12750"/>
</dbReference>
<proteinExistence type="predicted"/>
<reference evidence="1 2" key="2">
    <citation type="journal article" date="2018" name="Plant J.">
        <title>The Physcomitrella patens chromosome-scale assembly reveals moss genome structure and evolution.</title>
        <authorList>
            <person name="Lang D."/>
            <person name="Ullrich K.K."/>
            <person name="Murat F."/>
            <person name="Fuchs J."/>
            <person name="Jenkins J."/>
            <person name="Haas F.B."/>
            <person name="Piednoel M."/>
            <person name="Gundlach H."/>
            <person name="Van Bel M."/>
            <person name="Meyberg R."/>
            <person name="Vives C."/>
            <person name="Morata J."/>
            <person name="Symeonidi A."/>
            <person name="Hiss M."/>
            <person name="Muchero W."/>
            <person name="Kamisugi Y."/>
            <person name="Saleh O."/>
            <person name="Blanc G."/>
            <person name="Decker E.L."/>
            <person name="van Gessel N."/>
            <person name="Grimwood J."/>
            <person name="Hayes R.D."/>
            <person name="Graham S.W."/>
            <person name="Gunter L.E."/>
            <person name="McDaniel S.F."/>
            <person name="Hoernstein S.N.W."/>
            <person name="Larsson A."/>
            <person name="Li F.W."/>
            <person name="Perroud P.F."/>
            <person name="Phillips J."/>
            <person name="Ranjan P."/>
            <person name="Rokshar D.S."/>
            <person name="Rothfels C.J."/>
            <person name="Schneider L."/>
            <person name="Shu S."/>
            <person name="Stevenson D.W."/>
            <person name="Thummler F."/>
            <person name="Tillich M."/>
            <person name="Villarreal Aguilar J.C."/>
            <person name="Widiez T."/>
            <person name="Wong G.K."/>
            <person name="Wymore A."/>
            <person name="Zhang Y."/>
            <person name="Zimmer A.D."/>
            <person name="Quatrano R.S."/>
            <person name="Mayer K.F.X."/>
            <person name="Goodstein D."/>
            <person name="Casacuberta J.M."/>
            <person name="Vandepoele K."/>
            <person name="Reski R."/>
            <person name="Cuming A.C."/>
            <person name="Tuskan G.A."/>
            <person name="Maumus F."/>
            <person name="Salse J."/>
            <person name="Schmutz J."/>
            <person name="Rensing S.A."/>
        </authorList>
    </citation>
    <scope>NUCLEOTIDE SEQUENCE [LARGE SCALE GENOMIC DNA]</scope>
    <source>
        <strain evidence="1 2">cv. Gransden 2004</strain>
    </source>
</reference>
<dbReference type="GeneID" id="141045710"/>
<organism evidence="1 2">
    <name type="scientific">Physcomitrium patens</name>
    <name type="common">Spreading-leaved earth moss</name>
    <name type="synonym">Physcomitrella patens</name>
    <dbReference type="NCBI Taxonomy" id="3218"/>
    <lineage>
        <taxon>Eukaryota</taxon>
        <taxon>Viridiplantae</taxon>
        <taxon>Streptophyta</taxon>
        <taxon>Embryophyta</taxon>
        <taxon>Bryophyta</taxon>
        <taxon>Bryophytina</taxon>
        <taxon>Bryopsida</taxon>
        <taxon>Funariidae</taxon>
        <taxon>Funariales</taxon>
        <taxon>Funariaceae</taxon>
        <taxon>Physcomitrium</taxon>
    </lineage>
</organism>
<dbReference type="EnsemblPlants" id="Pp3c8_12750V3.2">
    <property type="protein sequence ID" value="Pp3c8_12750V3.2"/>
    <property type="gene ID" value="Pp3c8_12750"/>
</dbReference>
<reference evidence="1" key="3">
    <citation type="submission" date="2020-12" db="UniProtKB">
        <authorList>
            <consortium name="EnsemblPlants"/>
        </authorList>
    </citation>
    <scope>IDENTIFICATION</scope>
</reference>
<dbReference type="Gramene" id="Pp3c8_12750V3.1">
    <property type="protein sequence ID" value="Pp3c8_12750V3.1"/>
    <property type="gene ID" value="Pp3c8_12750"/>
</dbReference>
<name>A0A7I4EFU5_PHYPA</name>
<evidence type="ECO:0000313" key="2">
    <source>
        <dbReference type="Proteomes" id="UP000006727"/>
    </source>
</evidence>
<dbReference type="EnsemblPlants" id="Pp3c8_12750V3.1">
    <property type="protein sequence ID" value="Pp3c8_12750V3.1"/>
    <property type="gene ID" value="Pp3c8_12750"/>
</dbReference>
<protein>
    <submittedName>
        <fullName evidence="1">Uncharacterized protein</fullName>
    </submittedName>
</protein>
<evidence type="ECO:0000313" key="1">
    <source>
        <dbReference type="EnsemblPlants" id="Pp3c8_12750V3.2"/>
    </source>
</evidence>
<keyword evidence="2" id="KW-1185">Reference proteome</keyword>
<reference evidence="1 2" key="1">
    <citation type="journal article" date="2008" name="Science">
        <title>The Physcomitrella genome reveals evolutionary insights into the conquest of land by plants.</title>
        <authorList>
            <person name="Rensing S."/>
            <person name="Lang D."/>
            <person name="Zimmer A."/>
            <person name="Terry A."/>
            <person name="Salamov A."/>
            <person name="Shapiro H."/>
            <person name="Nishiyama T."/>
            <person name="Perroud P.-F."/>
            <person name="Lindquist E."/>
            <person name="Kamisugi Y."/>
            <person name="Tanahashi T."/>
            <person name="Sakakibara K."/>
            <person name="Fujita T."/>
            <person name="Oishi K."/>
            <person name="Shin-I T."/>
            <person name="Kuroki Y."/>
            <person name="Toyoda A."/>
            <person name="Suzuki Y."/>
            <person name="Hashimoto A."/>
            <person name="Yamaguchi K."/>
            <person name="Sugano A."/>
            <person name="Kohara Y."/>
            <person name="Fujiyama A."/>
            <person name="Anterola A."/>
            <person name="Aoki S."/>
            <person name="Ashton N."/>
            <person name="Barbazuk W.B."/>
            <person name="Barker E."/>
            <person name="Bennetzen J."/>
            <person name="Bezanilla M."/>
            <person name="Blankenship R."/>
            <person name="Cho S.H."/>
            <person name="Dutcher S."/>
            <person name="Estelle M."/>
            <person name="Fawcett J.A."/>
            <person name="Gundlach H."/>
            <person name="Hanada K."/>
            <person name="Heyl A."/>
            <person name="Hicks K.A."/>
            <person name="Hugh J."/>
            <person name="Lohr M."/>
            <person name="Mayer K."/>
            <person name="Melkozernov A."/>
            <person name="Murata T."/>
            <person name="Nelson D."/>
            <person name="Pils B."/>
            <person name="Prigge M."/>
            <person name="Reiss B."/>
            <person name="Renner T."/>
            <person name="Rombauts S."/>
            <person name="Rushton P."/>
            <person name="Sanderfoot A."/>
            <person name="Schween G."/>
            <person name="Shiu S.-H."/>
            <person name="Stueber K."/>
            <person name="Theodoulou F.L."/>
            <person name="Tu H."/>
            <person name="Van de Peer Y."/>
            <person name="Verrier P.J."/>
            <person name="Waters E."/>
            <person name="Wood A."/>
            <person name="Yang L."/>
            <person name="Cove D."/>
            <person name="Cuming A."/>
            <person name="Hasebe M."/>
            <person name="Lucas S."/>
            <person name="Mishler D.B."/>
            <person name="Reski R."/>
            <person name="Grigoriev I."/>
            <person name="Quatrano R.S."/>
            <person name="Boore J.L."/>
        </authorList>
    </citation>
    <scope>NUCLEOTIDE SEQUENCE [LARGE SCALE GENOMIC DNA]</scope>
    <source>
        <strain evidence="1 2">cv. Gransden 2004</strain>
    </source>
</reference>
<dbReference type="EMBL" id="ABEU02000008">
    <property type="status" value="NOT_ANNOTATED_CDS"/>
    <property type="molecule type" value="Genomic_DNA"/>
</dbReference>